<proteinExistence type="predicted"/>
<name>A0A6S7GJY1_PARCT</name>
<dbReference type="SUPFAM" id="SSF52540">
    <property type="entry name" value="P-loop containing nucleoside triphosphate hydrolases"/>
    <property type="match status" value="1"/>
</dbReference>
<sequence>MTILLGCGFYFVGYILHTVSLNVNFNTKLKPNCSDGSCMRNRKVKNDTSNILILTSGRAGSSFLGEIFKRNDRKTRYVFEPLRKILQNVFIADHLKFKAINIISESFRYRNTRNSDQTDQNIVVKELSIRFPQNGSSSVLENLMRYSKSWNMRIIHLIRDPRHVIPSMQRLRWFAGNSTSLEQQIRSVCETIWSNIKYGRKRNYALIKDHYKLVVFRNMMIHPYKTAEALYEFAGMGSVPASVPAWIKSSTNGIGNYEGSLSYKTTRNTTKVLSRKIAMSEETSNFVHKHCCNIISFIQEFQEMENI</sequence>
<dbReference type="PANTHER" id="PTHR10704">
    <property type="entry name" value="CARBOHYDRATE SULFOTRANSFERASE"/>
    <property type="match status" value="1"/>
</dbReference>
<dbReference type="GO" id="GO:0001517">
    <property type="term" value="F:N-acetylglucosamine 6-O-sulfotransferase activity"/>
    <property type="evidence" value="ECO:0007669"/>
    <property type="project" value="TreeGrafter"/>
</dbReference>
<comment type="caution">
    <text evidence="1">The sequence shown here is derived from an EMBL/GenBank/DDBJ whole genome shotgun (WGS) entry which is preliminary data.</text>
</comment>
<accession>A0A6S7GJY1</accession>
<evidence type="ECO:0000313" key="2">
    <source>
        <dbReference type="Proteomes" id="UP001152795"/>
    </source>
</evidence>
<dbReference type="Proteomes" id="UP001152795">
    <property type="component" value="Unassembled WGS sequence"/>
</dbReference>
<organism evidence="1 2">
    <name type="scientific">Paramuricea clavata</name>
    <name type="common">Red gorgonian</name>
    <name type="synonym">Violescent sea-whip</name>
    <dbReference type="NCBI Taxonomy" id="317549"/>
    <lineage>
        <taxon>Eukaryota</taxon>
        <taxon>Metazoa</taxon>
        <taxon>Cnidaria</taxon>
        <taxon>Anthozoa</taxon>
        <taxon>Octocorallia</taxon>
        <taxon>Malacalcyonacea</taxon>
        <taxon>Plexauridae</taxon>
        <taxon>Paramuricea</taxon>
    </lineage>
</organism>
<dbReference type="PANTHER" id="PTHR10704:SF44">
    <property type="entry name" value="LD35051P-RELATED"/>
    <property type="match status" value="1"/>
</dbReference>
<dbReference type="InterPro" id="IPR027417">
    <property type="entry name" value="P-loop_NTPase"/>
</dbReference>
<dbReference type="AlphaFoldDB" id="A0A6S7GJY1"/>
<reference evidence="1" key="1">
    <citation type="submission" date="2020-04" db="EMBL/GenBank/DDBJ databases">
        <authorList>
            <person name="Alioto T."/>
            <person name="Alioto T."/>
            <person name="Gomez Garrido J."/>
        </authorList>
    </citation>
    <scope>NUCLEOTIDE SEQUENCE</scope>
    <source>
        <strain evidence="1">A484AB</strain>
    </source>
</reference>
<dbReference type="GO" id="GO:0006790">
    <property type="term" value="P:sulfur compound metabolic process"/>
    <property type="evidence" value="ECO:0007669"/>
    <property type="project" value="TreeGrafter"/>
</dbReference>
<dbReference type="EMBL" id="CACRXK020000842">
    <property type="protein sequence ID" value="CAB3985211.1"/>
    <property type="molecule type" value="Genomic_DNA"/>
</dbReference>
<dbReference type="OrthoDB" id="6138663at2759"/>
<keyword evidence="2" id="KW-1185">Reference proteome</keyword>
<protein>
    <submittedName>
        <fullName evidence="1">Carbohydrate sulfotransferase 3-like</fullName>
    </submittedName>
</protein>
<evidence type="ECO:0000313" key="1">
    <source>
        <dbReference type="EMBL" id="CAB3985211.1"/>
    </source>
</evidence>
<dbReference type="GO" id="GO:0006044">
    <property type="term" value="P:N-acetylglucosamine metabolic process"/>
    <property type="evidence" value="ECO:0007669"/>
    <property type="project" value="TreeGrafter"/>
</dbReference>
<dbReference type="Pfam" id="PF13469">
    <property type="entry name" value="Sulfotransfer_3"/>
    <property type="match status" value="1"/>
</dbReference>
<gene>
    <name evidence="1" type="ORF">PACLA_8A062895</name>
</gene>
<dbReference type="Gene3D" id="3.40.50.300">
    <property type="entry name" value="P-loop containing nucleotide triphosphate hydrolases"/>
    <property type="match status" value="1"/>
</dbReference>
<dbReference type="InterPro" id="IPR051135">
    <property type="entry name" value="Gal/GlcNAc/GalNAc_ST"/>
</dbReference>